<dbReference type="InterPro" id="IPR043472">
    <property type="entry name" value="Macro_dom-like"/>
</dbReference>
<dbReference type="Proteomes" id="UP000258309">
    <property type="component" value="Unassembled WGS sequence"/>
</dbReference>
<dbReference type="PANTHER" id="PTHR31451:SF39">
    <property type="entry name" value="MANNAN ENDO-1,4-BETA-MANNOSIDASE 1"/>
    <property type="match status" value="1"/>
</dbReference>
<dbReference type="GO" id="GO:0046355">
    <property type="term" value="P:mannan catabolic process"/>
    <property type="evidence" value="ECO:0007669"/>
    <property type="project" value="UniProtKB-ARBA"/>
</dbReference>
<dbReference type="Gene3D" id="3.20.20.80">
    <property type="entry name" value="Glycosidases"/>
    <property type="match status" value="1"/>
</dbReference>
<comment type="catalytic activity">
    <reaction evidence="1">
        <text>Random hydrolysis of (1-&gt;4)-beta-D-mannosidic linkages in mannans, galactomannans and glucomannans.</text>
        <dbReference type="EC" id="3.2.1.78"/>
    </reaction>
</comment>
<evidence type="ECO:0000256" key="3">
    <source>
        <dbReference type="ARBA" id="ARBA00005641"/>
    </source>
</evidence>
<proteinExistence type="inferred from homology"/>
<comment type="subcellular location">
    <subcellularLocation>
        <location evidence="2">Secreted</location>
    </subcellularLocation>
</comment>
<dbReference type="Pfam" id="PF00734">
    <property type="entry name" value="CBM_1"/>
    <property type="match status" value="1"/>
</dbReference>
<dbReference type="SUPFAM" id="SSF51445">
    <property type="entry name" value="(Trans)glycosidases"/>
    <property type="match status" value="1"/>
</dbReference>
<feature type="region of interest" description="Disordered" evidence="9">
    <location>
        <begin position="1157"/>
        <end position="1359"/>
    </location>
</feature>
<dbReference type="GO" id="GO:0016985">
    <property type="term" value="F:mannan endo-1,4-beta-mannosidase activity"/>
    <property type="evidence" value="ECO:0007669"/>
    <property type="project" value="UniProtKB-EC"/>
</dbReference>
<dbReference type="GO" id="GO:0030248">
    <property type="term" value="F:cellulose binding"/>
    <property type="evidence" value="ECO:0007669"/>
    <property type="project" value="InterPro"/>
</dbReference>
<feature type="domain" description="CBM1" evidence="12">
    <location>
        <begin position="18"/>
        <end position="54"/>
    </location>
</feature>
<keyword evidence="8" id="KW-0326">Glycosidase</keyword>
<feature type="non-terminal residue" evidence="13">
    <location>
        <position position="1359"/>
    </location>
</feature>
<evidence type="ECO:0000256" key="9">
    <source>
        <dbReference type="SAM" id="MobiDB-lite"/>
    </source>
</evidence>
<keyword evidence="14" id="KW-1185">Reference proteome</keyword>
<comment type="caution">
    <text evidence="13">The sequence shown here is derived from an EMBL/GenBank/DDBJ whole genome shotgun (WGS) entry which is preliminary data.</text>
</comment>
<feature type="region of interest" description="Disordered" evidence="9">
    <location>
        <begin position="59"/>
        <end position="104"/>
    </location>
</feature>
<evidence type="ECO:0000313" key="14">
    <source>
        <dbReference type="Proteomes" id="UP000258309"/>
    </source>
</evidence>
<dbReference type="SMART" id="SM00506">
    <property type="entry name" value="A1pp"/>
    <property type="match status" value="1"/>
</dbReference>
<dbReference type="InterPro" id="IPR045053">
    <property type="entry name" value="MAN-like"/>
</dbReference>
<dbReference type="PROSITE" id="PS51164">
    <property type="entry name" value="CBM1_2"/>
    <property type="match status" value="1"/>
</dbReference>
<feature type="region of interest" description="Disordered" evidence="9">
    <location>
        <begin position="855"/>
        <end position="948"/>
    </location>
</feature>
<feature type="compositionally biased region" description="Low complexity" evidence="9">
    <location>
        <begin position="1090"/>
        <end position="1115"/>
    </location>
</feature>
<dbReference type="FunFam" id="3.20.20.80:FF:000076">
    <property type="entry name" value="Mannan endo-1,4-beta-mannosidase A"/>
    <property type="match status" value="1"/>
</dbReference>
<dbReference type="SUPFAM" id="SSF52949">
    <property type="entry name" value="Macro domain-like"/>
    <property type="match status" value="1"/>
</dbReference>
<feature type="compositionally biased region" description="Polar residues" evidence="9">
    <location>
        <begin position="1211"/>
        <end position="1238"/>
    </location>
</feature>
<feature type="compositionally biased region" description="Basic and acidic residues" evidence="9">
    <location>
        <begin position="1273"/>
        <end position="1286"/>
    </location>
</feature>
<feature type="domain" description="Macro" evidence="11">
    <location>
        <begin position="477"/>
        <end position="671"/>
    </location>
</feature>
<name>A0A3E2H7S9_SCYLI</name>
<keyword evidence="7" id="KW-0378">Hydrolase</keyword>
<protein>
    <recommendedName>
        <fullName evidence="4">mannan endo-1,4-beta-mannosidase</fullName>
        <ecNumber evidence="4">3.2.1.78</ecNumber>
    </recommendedName>
</protein>
<dbReference type="Gene3D" id="3.40.220.10">
    <property type="entry name" value="Leucine Aminopeptidase, subunit E, domain 1"/>
    <property type="match status" value="1"/>
</dbReference>
<evidence type="ECO:0000313" key="13">
    <source>
        <dbReference type="EMBL" id="RFU29455.1"/>
    </source>
</evidence>
<evidence type="ECO:0000256" key="5">
    <source>
        <dbReference type="ARBA" id="ARBA00022525"/>
    </source>
</evidence>
<comment type="similarity">
    <text evidence="3">Belongs to the glycosyl hydrolase 5 (cellulase A) family.</text>
</comment>
<dbReference type="InterPro" id="IPR002589">
    <property type="entry name" value="Macro_dom"/>
</dbReference>
<reference evidence="13 14" key="1">
    <citation type="submission" date="2018-05" db="EMBL/GenBank/DDBJ databases">
        <title>Draft genome sequence of Scytalidium lignicola DSM 105466, a ubiquitous saprotrophic fungus.</title>
        <authorList>
            <person name="Buettner E."/>
            <person name="Gebauer A.M."/>
            <person name="Hofrichter M."/>
            <person name="Liers C."/>
            <person name="Kellner H."/>
        </authorList>
    </citation>
    <scope>NUCLEOTIDE SEQUENCE [LARGE SCALE GENOMIC DNA]</scope>
    <source>
        <strain evidence="13 14">DSM 105466</strain>
    </source>
</reference>
<dbReference type="STRING" id="5539.A0A3E2H7S9"/>
<organism evidence="13 14">
    <name type="scientific">Scytalidium lignicola</name>
    <name type="common">Hyphomycete</name>
    <dbReference type="NCBI Taxonomy" id="5539"/>
    <lineage>
        <taxon>Eukaryota</taxon>
        <taxon>Fungi</taxon>
        <taxon>Dikarya</taxon>
        <taxon>Ascomycota</taxon>
        <taxon>Pezizomycotina</taxon>
        <taxon>Leotiomycetes</taxon>
        <taxon>Leotiomycetes incertae sedis</taxon>
        <taxon>Scytalidium</taxon>
    </lineage>
</organism>
<dbReference type="InterPro" id="IPR001547">
    <property type="entry name" value="Glyco_hydro_5"/>
</dbReference>
<feature type="non-terminal residue" evidence="13">
    <location>
        <position position="1"/>
    </location>
</feature>
<keyword evidence="6 10" id="KW-0732">Signal</keyword>
<keyword evidence="5" id="KW-0964">Secreted</keyword>
<dbReference type="GO" id="GO:0005576">
    <property type="term" value="C:extracellular region"/>
    <property type="evidence" value="ECO:0007669"/>
    <property type="project" value="UniProtKB-SubCell"/>
</dbReference>
<feature type="chain" id="PRO_5017660318" description="mannan endo-1,4-beta-mannosidase" evidence="10">
    <location>
        <begin position="19"/>
        <end position="1359"/>
    </location>
</feature>
<feature type="compositionally biased region" description="Polar residues" evidence="9">
    <location>
        <begin position="1157"/>
        <end position="1166"/>
    </location>
</feature>
<evidence type="ECO:0000259" key="11">
    <source>
        <dbReference type="PROSITE" id="PS51154"/>
    </source>
</evidence>
<dbReference type="PANTHER" id="PTHR31451">
    <property type="match status" value="1"/>
</dbReference>
<dbReference type="EMBL" id="NCSJ02000128">
    <property type="protein sequence ID" value="RFU29455.1"/>
    <property type="molecule type" value="Genomic_DNA"/>
</dbReference>
<evidence type="ECO:0000256" key="7">
    <source>
        <dbReference type="ARBA" id="ARBA00022801"/>
    </source>
</evidence>
<accession>A0A3E2H7S9</accession>
<feature type="signal peptide" evidence="10">
    <location>
        <begin position="1"/>
        <end position="18"/>
    </location>
</feature>
<dbReference type="Pfam" id="PF26410">
    <property type="entry name" value="GH5_mannosidase"/>
    <property type="match status" value="1"/>
</dbReference>
<feature type="compositionally biased region" description="Low complexity" evidence="9">
    <location>
        <begin position="1239"/>
        <end position="1254"/>
    </location>
</feature>
<dbReference type="Pfam" id="PF01661">
    <property type="entry name" value="Macro"/>
    <property type="match status" value="1"/>
</dbReference>
<dbReference type="OrthoDB" id="406631at2759"/>
<dbReference type="PROSITE" id="PS00562">
    <property type="entry name" value="CBM1_1"/>
    <property type="match status" value="1"/>
</dbReference>
<evidence type="ECO:0000256" key="8">
    <source>
        <dbReference type="ARBA" id="ARBA00023295"/>
    </source>
</evidence>
<evidence type="ECO:0000256" key="10">
    <source>
        <dbReference type="SAM" id="SignalP"/>
    </source>
</evidence>
<dbReference type="SMART" id="SM00236">
    <property type="entry name" value="fCBD"/>
    <property type="match status" value="1"/>
</dbReference>
<evidence type="ECO:0000256" key="4">
    <source>
        <dbReference type="ARBA" id="ARBA00012706"/>
    </source>
</evidence>
<dbReference type="SUPFAM" id="SSF57180">
    <property type="entry name" value="Cellulose-binding domain"/>
    <property type="match status" value="1"/>
</dbReference>
<dbReference type="InterPro" id="IPR000254">
    <property type="entry name" value="CBD"/>
</dbReference>
<dbReference type="EC" id="3.2.1.78" evidence="4"/>
<sequence length="1359" mass="148291">MRISKLSSLLGTAIAVTAQQSVWQQCGGIGWTGGTTCVAGTYCFYSNPWYSQCLPGNGPSSSTTTTTTTRTTTSLTTSTTRPSSTTTRTTTSTSSSASSSPSTITSYAKTSGNVFVIDGKEEYFMGTNSYWIGFLTNNADVDLVMSHLAATGLKVLRVWGFNDVTSTPSQGTVWYQSFVSGQSPVINTGANGLQRLDYVVQSAEAHGISLIINFVNNWTDYGGMAAYVSYYGGTITDWYTSSTIQAQYRKYIEAVVSRYETSTAIFAWELANEPRCQGCDTSVITNWVATTSAYIKSLDSNHMVCIGDEGFGLDGGSDTSYPYTTGPGLNFTANLAIPTIDFGTYHLYPSSWGESDSWAPSWITAHATAAAPYGKPIILEEYGSFTHANEASWQATVLSTQTAGDMYWQYGDTISNGQTANDGYTIYYGTSEFTTLVSNHAAAMLAKASRLQLHQISAKMSGSPLSNANDTPKITDPGGRLLISSLDERCELRQANIIYFPCDAIVNVCDRYHGFTRGISEEFHEAAGPPLWAYMIDHYEDGVEVGNAVVTPPFNIPTCQHIILTAAPDYYSPSTPTWEHALAKCYKNCLKAAIKIGAKTIALPCIGTGISSRGFPIPAGPAAEVALKTVCDFFEFDSDALQHRNAIEKVIFLVWNDPGRENQYVYITRWSNYFQLPPDFDYDNFTHYGPEFRSRSSSKSSSISNVSLQGPFPPIRLLSEINPERNNHSFSLQDGYLCCCPAFPAFQAKSSERKSSLSDSQTLNQSCSVPLNADERGLVEACPICGGMRRKWNSSLETPLRTDDEDDEINLLPPRKKRKLDIGSINNCKISTAALPSNPEPLICFHIEGTHFPSSLSEPGQHVPRPRAHSHTSSNPHDDQPTQISPTSPTSEDVNVYTSEDETSIPSTERYSSPRYKSGSPSGPSKPSLPALQEYDSQSPEIKPADSYSVFSPPYVVTPTPAYGPPPLDWGDIRGPYIDVPKCNSPDFDPSYIAPVDPCDIPVPSIETDYVPILECDVPLPSVERDPGTLTPHVEPPWDPRVLGTPTVSPLTECAPTVSPPSSEGDGIVRIVERLPENILQPGEFYQYKSQQALQQQAPQPQLPQPQASSPASLPDYETPPEDPQIPAQRKRSSSFIIPLELYEAGFRQHSSGDISFTHSDSSLNSPEKRSECPSPDSTLLYNDIKRSRSSTRKLSYANLSRSGSPPSPSLVRTSANQPQFQYYRSSSQRPDTPSLSESPDGSPIDSPSIILPSPRKPPLKEEYKPAQTVDEAINRLKQGSEEASRGRANVRGARAGRGRGRGRAVGPGGNYRVNKSEKPKKSGIGERELAALLGTTLKNAAPTRPKRERRAPDRFTPN</sequence>
<feature type="region of interest" description="Disordered" evidence="9">
    <location>
        <begin position="1090"/>
        <end position="1132"/>
    </location>
</feature>
<feature type="compositionally biased region" description="Low complexity" evidence="9">
    <location>
        <begin position="910"/>
        <end position="928"/>
    </location>
</feature>
<gene>
    <name evidence="13" type="ORF">B7463_g6903</name>
</gene>
<dbReference type="InterPro" id="IPR017853">
    <property type="entry name" value="GH"/>
</dbReference>
<evidence type="ECO:0000259" key="12">
    <source>
        <dbReference type="PROSITE" id="PS51164"/>
    </source>
</evidence>
<feature type="compositionally biased region" description="Basic and acidic residues" evidence="9">
    <location>
        <begin position="1315"/>
        <end position="1330"/>
    </location>
</feature>
<feature type="compositionally biased region" description="Polar residues" evidence="9">
    <location>
        <begin position="871"/>
        <end position="909"/>
    </location>
</feature>
<evidence type="ECO:0000256" key="2">
    <source>
        <dbReference type="ARBA" id="ARBA00004613"/>
    </source>
</evidence>
<dbReference type="InterPro" id="IPR035971">
    <property type="entry name" value="CBD_sf"/>
</dbReference>
<dbReference type="PROSITE" id="PS51154">
    <property type="entry name" value="MACRO"/>
    <property type="match status" value="1"/>
</dbReference>
<evidence type="ECO:0000256" key="6">
    <source>
        <dbReference type="ARBA" id="ARBA00022729"/>
    </source>
</evidence>
<evidence type="ECO:0000256" key="1">
    <source>
        <dbReference type="ARBA" id="ARBA00001678"/>
    </source>
</evidence>